<dbReference type="Pfam" id="PF03724">
    <property type="entry name" value="META"/>
    <property type="match status" value="1"/>
</dbReference>
<dbReference type="InterPro" id="IPR038670">
    <property type="entry name" value="HslJ-like_sf"/>
</dbReference>
<feature type="domain" description="Fungal lipase-type" evidence="2">
    <location>
        <begin position="88"/>
        <end position="243"/>
    </location>
</feature>
<dbReference type="EMBL" id="SMJU01000012">
    <property type="protein sequence ID" value="TDB62391.1"/>
    <property type="molecule type" value="Genomic_DNA"/>
</dbReference>
<evidence type="ECO:0000313" key="4">
    <source>
        <dbReference type="EMBL" id="TDB62391.1"/>
    </source>
</evidence>
<feature type="domain" description="DUF306" evidence="3">
    <location>
        <begin position="382"/>
        <end position="479"/>
    </location>
</feature>
<dbReference type="InterPro" id="IPR005184">
    <property type="entry name" value="DUF306_Meta_HslJ"/>
</dbReference>
<dbReference type="CDD" id="cd00519">
    <property type="entry name" value="Lipase_3"/>
    <property type="match status" value="1"/>
</dbReference>
<organism evidence="4 5">
    <name type="scientific">Arundinibacter roseus</name>
    <dbReference type="NCBI Taxonomy" id="2070510"/>
    <lineage>
        <taxon>Bacteria</taxon>
        <taxon>Pseudomonadati</taxon>
        <taxon>Bacteroidota</taxon>
        <taxon>Cytophagia</taxon>
        <taxon>Cytophagales</taxon>
        <taxon>Spirosomataceae</taxon>
        <taxon>Arundinibacter</taxon>
    </lineage>
</organism>
<dbReference type="Gene3D" id="3.40.50.1820">
    <property type="entry name" value="alpha/beta hydrolase"/>
    <property type="match status" value="1"/>
</dbReference>
<feature type="signal peptide" evidence="1">
    <location>
        <begin position="1"/>
        <end position="22"/>
    </location>
</feature>
<dbReference type="SUPFAM" id="SSF53474">
    <property type="entry name" value="alpha/beta-Hydrolases"/>
    <property type="match status" value="1"/>
</dbReference>
<dbReference type="Pfam" id="PF01764">
    <property type="entry name" value="Lipase_3"/>
    <property type="match status" value="1"/>
</dbReference>
<protein>
    <submittedName>
        <fullName evidence="4">META domain-containing protein</fullName>
    </submittedName>
</protein>
<dbReference type="PANTHER" id="PTHR35535">
    <property type="entry name" value="HEAT SHOCK PROTEIN HSLJ"/>
    <property type="match status" value="1"/>
</dbReference>
<gene>
    <name evidence="4" type="ORF">EZE20_18205</name>
</gene>
<dbReference type="Proteomes" id="UP000295706">
    <property type="component" value="Unassembled WGS sequence"/>
</dbReference>
<proteinExistence type="predicted"/>
<dbReference type="InterPro" id="IPR053147">
    <property type="entry name" value="Hsp_HslJ-like"/>
</dbReference>
<sequence>MRHLPIFSLLCSLLATSSLLSAQSLRPGFDKNEYLEMLKISANFGDSSYVAAFPKPERFDFVYRSPVVGLDNRWDLWVSKNKMQPQAVLSLRGTTANSVSWLGNFYAAMVPAKGELTLSKTDTFLYKLAEHPAAAVHVGWLVSTAFLVKDIWPKIDSCYATGTKDFLIMGHSQGGAIAYLLTAYLHHLQQNGQLPADLRLKTYCSAGPKPGNLYFAYDYEAATQGGWAFNVVNSADWVPEVPMSIQTLEDFNVTNPFVNAKGIIKKQKLPKRVAMKYVYNRLSKPSRRAQKNYQKYLGTMTADLVSKNLSGYVPSMYYNSNNYVRTGTTVVLLADEEYMKEYPDNPEKIFVHHFHPPYLALTQKLNYPENSVDAMTENALSGTWEATFVSSSSEEFEALYPNKKPTLTFDLSTNRVSGNSGCNSLNGPVEIQGNSIQFSSQMAMTRMFCPGAGETIFLKALAAATTFSLENQNTLHVKNNGLLLMSLRRK</sequence>
<evidence type="ECO:0000256" key="1">
    <source>
        <dbReference type="SAM" id="SignalP"/>
    </source>
</evidence>
<evidence type="ECO:0000259" key="3">
    <source>
        <dbReference type="Pfam" id="PF03724"/>
    </source>
</evidence>
<dbReference type="PANTHER" id="PTHR35535:SF1">
    <property type="entry name" value="HEAT SHOCK PROTEIN HSLJ"/>
    <property type="match status" value="1"/>
</dbReference>
<accession>A0A4R4K7A0</accession>
<evidence type="ECO:0000313" key="5">
    <source>
        <dbReference type="Proteomes" id="UP000295706"/>
    </source>
</evidence>
<evidence type="ECO:0000259" key="2">
    <source>
        <dbReference type="Pfam" id="PF01764"/>
    </source>
</evidence>
<dbReference type="AlphaFoldDB" id="A0A4R4K7A0"/>
<feature type="chain" id="PRO_5020593174" evidence="1">
    <location>
        <begin position="23"/>
        <end position="490"/>
    </location>
</feature>
<name>A0A4R4K7A0_9BACT</name>
<comment type="caution">
    <text evidence="4">The sequence shown here is derived from an EMBL/GenBank/DDBJ whole genome shotgun (WGS) entry which is preliminary data.</text>
</comment>
<keyword evidence="1" id="KW-0732">Signal</keyword>
<keyword evidence="5" id="KW-1185">Reference proteome</keyword>
<dbReference type="GO" id="GO:0006629">
    <property type="term" value="P:lipid metabolic process"/>
    <property type="evidence" value="ECO:0007669"/>
    <property type="project" value="InterPro"/>
</dbReference>
<dbReference type="Gene3D" id="2.40.128.270">
    <property type="match status" value="1"/>
</dbReference>
<dbReference type="OrthoDB" id="927373at2"/>
<reference evidence="4 5" key="1">
    <citation type="submission" date="2019-02" db="EMBL/GenBank/DDBJ databases">
        <title>Arundinibacter roseus gen. nov., sp. nov., a new member of the family Cytophagaceae.</title>
        <authorList>
            <person name="Szuroczki S."/>
            <person name="Khayer B."/>
            <person name="Sproer C."/>
            <person name="Toumi M."/>
            <person name="Szabo A."/>
            <person name="Felfoldi T."/>
            <person name="Schumann P."/>
            <person name="Toth E."/>
        </authorList>
    </citation>
    <scope>NUCLEOTIDE SEQUENCE [LARGE SCALE GENOMIC DNA]</scope>
    <source>
        <strain evidence="4 5">DMA-k-7a</strain>
    </source>
</reference>
<dbReference type="InterPro" id="IPR029058">
    <property type="entry name" value="AB_hydrolase_fold"/>
</dbReference>
<dbReference type="InterPro" id="IPR002921">
    <property type="entry name" value="Fungal_lipase-type"/>
</dbReference>